<proteinExistence type="predicted"/>
<keyword evidence="2" id="KW-1185">Reference proteome</keyword>
<accession>A0AAW1JZQ0</accession>
<dbReference type="AlphaFoldDB" id="A0AAW1JZQ0"/>
<protein>
    <submittedName>
        <fullName evidence="1">Uncharacterized protein</fullName>
    </submittedName>
</protein>
<dbReference type="EMBL" id="JASPKY010000296">
    <property type="protein sequence ID" value="KAK9710252.1"/>
    <property type="molecule type" value="Genomic_DNA"/>
</dbReference>
<evidence type="ECO:0000313" key="1">
    <source>
        <dbReference type="EMBL" id="KAK9710252.1"/>
    </source>
</evidence>
<comment type="caution">
    <text evidence="1">The sequence shown here is derived from an EMBL/GenBank/DDBJ whole genome shotgun (WGS) entry which is preliminary data.</text>
</comment>
<sequence>MYRPTKLGGPGIVVEIDESKFGRRKYHKARTIWIEPGTWSGPVWDTVPRFGLIWSGWSWCGSVEPFGLMWPDFSSCGPVGVDVARLELMWPGWG</sequence>
<dbReference type="Proteomes" id="UP001458880">
    <property type="component" value="Unassembled WGS sequence"/>
</dbReference>
<name>A0AAW1JZQ0_POPJA</name>
<gene>
    <name evidence="1" type="ORF">QE152_g26115</name>
</gene>
<reference evidence="1 2" key="1">
    <citation type="journal article" date="2024" name="BMC Genomics">
        <title>De novo assembly and annotation of Popillia japonica's genome with initial clues to its potential as an invasive pest.</title>
        <authorList>
            <person name="Cucini C."/>
            <person name="Boschi S."/>
            <person name="Funari R."/>
            <person name="Cardaioli E."/>
            <person name="Iannotti N."/>
            <person name="Marturano G."/>
            <person name="Paoli F."/>
            <person name="Bruttini M."/>
            <person name="Carapelli A."/>
            <person name="Frati F."/>
            <person name="Nardi F."/>
        </authorList>
    </citation>
    <scope>NUCLEOTIDE SEQUENCE [LARGE SCALE GENOMIC DNA]</scope>
    <source>
        <strain evidence="1">DMR45628</strain>
    </source>
</reference>
<evidence type="ECO:0000313" key="2">
    <source>
        <dbReference type="Proteomes" id="UP001458880"/>
    </source>
</evidence>
<organism evidence="1 2">
    <name type="scientific">Popillia japonica</name>
    <name type="common">Japanese beetle</name>
    <dbReference type="NCBI Taxonomy" id="7064"/>
    <lineage>
        <taxon>Eukaryota</taxon>
        <taxon>Metazoa</taxon>
        <taxon>Ecdysozoa</taxon>
        <taxon>Arthropoda</taxon>
        <taxon>Hexapoda</taxon>
        <taxon>Insecta</taxon>
        <taxon>Pterygota</taxon>
        <taxon>Neoptera</taxon>
        <taxon>Endopterygota</taxon>
        <taxon>Coleoptera</taxon>
        <taxon>Polyphaga</taxon>
        <taxon>Scarabaeiformia</taxon>
        <taxon>Scarabaeidae</taxon>
        <taxon>Rutelinae</taxon>
        <taxon>Popillia</taxon>
    </lineage>
</organism>